<sequence>MMANLSRTLEKIKNGKLVDIQGDVEVSQSGDVEVSQSGDVEVSQSGDVEVSQSGDVEVSQSGDVEVSQSGDVEVSQSGDVERIVELGGKDGTEGQQMVRRCSRYAFENQNLERPVFSAMMDIIDLVIKHQHVRLATEPLFHLNSIFYIITLAARRKDLHQYLTGLMAGLEPYVSQCDATKGDVQDMLKALSQCVWEASLANASPQQTLILQRFSLQYLTAAGTSVVDVCQKVTRVHQTFTRAQKSEENLDKFYEFAINMLTTGRVETEKTYDGEDVLAVFGLVMEYAKIVDKLDKFASFSKITRPFVTFFESICEEQIILALKVGLKLVEVGMALKAGKCKEEMIVKLVMSCSFVSNILEPNTIVLVSLLYTTELFEYEGNEDALHSLSSETLALLVKTLLARCIPPLPEDIIRKVVTVLHLQLGYFVEQVSTSTDQNKTLTQALHWVTKANSFIATYCTDTAHALTGIYNVGVNSGNLGVLAFRNNRYDMAAKILEMYVDMLYRYHTAASQEMKNLVGPSISKKIRLWSDSLRYNEQCWEAGVAAARGHLMGFLSREDLFTMWIKCKRDVVKYKNKTLKGLTVCDVVSEAQKKYGKAEGVSINEDELLLTEINNDTFMDRLSCGRKLVECGNSVKIKVRGLLAVSEALWHCPKLATLQQEALNSANTAINMLKEASCGGECDPSLQELKAMAYFWVYLCQLQEMSDIVAEQVKDLEKPVSLTAQATDLGEEVQENDECHVRPAAASLTLHDQDVSLTPLHTALKIWEELSSQDVTLGDVEMTCECLTSAGYVYQLCGVVAPTVRAWVSLVSIARRYSLHTFLIKGINELLLVVPELVPVELVKEVEAAVASYQEANAQDSSLIYLNITTTAAIAYYHFKMGQYKEGGEYISRALKTKVMEKQTIGATEVQTLVHLVASLYASLPPWLLQPDHRPSEPCAFLALMACRQSIALMKTNTSSINNELICWRHKLAWLHIITTTWMGHLFINSVQPRPARAYLKESFRIAQKMALPLRTAELLELLAWVDLQCDQVDDCLFKIDILKSILVVHSPCDQTVATIVPEFSKLTISHNKSKSKKVRQQPHHQKTGRVVFEESEKMRAASRLPEFKLRKITGNPAVVKIGSQNQLVHFGNQEQPTSPITDHLKKTTVLQFEPCPRRTSECDTCATPAVQYLCISTNVLLGRIHSLQGQSGVAHKCFNMAKELYNDVLEKGPEISSHLAALIDKKQIGKLTSSSSFILSRLNLVRLQTLHGIVECLALRKEYEEALSVNLQALHTVSQLDRRQMFESQQFIIQLILQGQALERILKQVDAGDSSGEVCEQSPNKQEEKYNSGWVTPLKTKAEVETSSCIKSSRQYLGVPKPGRCHEKSFCIYSDDDLQDQTSTKKMPPTRPKKKIPMTSMKTLAVETKATGASSRKKKNVVKKISCLNETDSDECTTKLALNMPDFSPLSPANRDTNPSIKEAESVISDRCLSLTGKSITKKKVGHKTKEPSCVMEVIDVSDTESCPNDNSNGSDDMEVCYESENKVFLNKGRASAKDEKQTKEPKSKTKTTTGVKPTSSRQPSSARTRTTRSLRLI</sequence>
<proteinExistence type="predicted"/>
<dbReference type="Proteomes" id="UP000747542">
    <property type="component" value="Unassembled WGS sequence"/>
</dbReference>
<feature type="compositionally biased region" description="Low complexity" evidence="1">
    <location>
        <begin position="1552"/>
        <end position="1579"/>
    </location>
</feature>
<dbReference type="EMBL" id="JAHLQT010006389">
    <property type="protein sequence ID" value="KAG7174893.1"/>
    <property type="molecule type" value="Genomic_DNA"/>
</dbReference>
<gene>
    <name evidence="2" type="ORF">Hamer_G023029</name>
</gene>
<evidence type="ECO:0000313" key="3">
    <source>
        <dbReference type="Proteomes" id="UP000747542"/>
    </source>
</evidence>
<organism evidence="2 3">
    <name type="scientific">Homarus americanus</name>
    <name type="common">American lobster</name>
    <dbReference type="NCBI Taxonomy" id="6706"/>
    <lineage>
        <taxon>Eukaryota</taxon>
        <taxon>Metazoa</taxon>
        <taxon>Ecdysozoa</taxon>
        <taxon>Arthropoda</taxon>
        <taxon>Crustacea</taxon>
        <taxon>Multicrustacea</taxon>
        <taxon>Malacostraca</taxon>
        <taxon>Eumalacostraca</taxon>
        <taxon>Eucarida</taxon>
        <taxon>Decapoda</taxon>
        <taxon>Pleocyemata</taxon>
        <taxon>Astacidea</taxon>
        <taxon>Nephropoidea</taxon>
        <taxon>Nephropidae</taxon>
        <taxon>Homarus</taxon>
    </lineage>
</organism>
<reference evidence="2" key="1">
    <citation type="journal article" date="2021" name="Sci. Adv.">
        <title>The American lobster genome reveals insights on longevity, neural, and immune adaptations.</title>
        <authorList>
            <person name="Polinski J.M."/>
            <person name="Zimin A.V."/>
            <person name="Clark K.F."/>
            <person name="Kohn A.B."/>
            <person name="Sadowski N."/>
            <person name="Timp W."/>
            <person name="Ptitsyn A."/>
            <person name="Khanna P."/>
            <person name="Romanova D.Y."/>
            <person name="Williams P."/>
            <person name="Greenwood S.J."/>
            <person name="Moroz L.L."/>
            <person name="Walt D.R."/>
            <person name="Bodnar A.G."/>
        </authorList>
    </citation>
    <scope>NUCLEOTIDE SEQUENCE</scope>
    <source>
        <strain evidence="2">GMGI-L3</strain>
    </source>
</reference>
<protein>
    <recommendedName>
        <fullName evidence="4">Separin</fullName>
    </recommendedName>
</protein>
<feature type="region of interest" description="Disordered" evidence="1">
    <location>
        <begin position="1532"/>
        <end position="1579"/>
    </location>
</feature>
<keyword evidence="3" id="KW-1185">Reference proteome</keyword>
<comment type="caution">
    <text evidence="2">The sequence shown here is derived from an EMBL/GenBank/DDBJ whole genome shotgun (WGS) entry which is preliminary data.</text>
</comment>
<accession>A0A8J5N8T0</accession>
<evidence type="ECO:0000313" key="2">
    <source>
        <dbReference type="EMBL" id="KAG7174893.1"/>
    </source>
</evidence>
<name>A0A8J5N8T0_HOMAM</name>
<evidence type="ECO:0000256" key="1">
    <source>
        <dbReference type="SAM" id="MobiDB-lite"/>
    </source>
</evidence>
<evidence type="ECO:0008006" key="4">
    <source>
        <dbReference type="Google" id="ProtNLM"/>
    </source>
</evidence>
<feature type="region of interest" description="Disordered" evidence="1">
    <location>
        <begin position="28"/>
        <end position="76"/>
    </location>
</feature>
<feature type="compositionally biased region" description="Basic and acidic residues" evidence="1">
    <location>
        <begin position="1537"/>
        <end position="1549"/>
    </location>
</feature>